<dbReference type="Proteomes" id="UP000730482">
    <property type="component" value="Unassembled WGS sequence"/>
</dbReference>
<evidence type="ECO:0000313" key="2">
    <source>
        <dbReference type="EMBL" id="MBS2547419.1"/>
    </source>
</evidence>
<sequence>MTQDYGTARIPQDVSQPDKIMFGATARQCVILGGTTAGLWLLWLALRSSVPPLMFAAPAGLLLVLLGIAVTAERDGMSVDQLLFAAIRQALSPKRRVMAPEGVEDPPAFVSGLFQGNAPKTPASLGLPVRQLRDDGAVDLGPDGCAALASASTVNFALRTQGEQALLISGFGRWLNSLTGPVQITSRTTPADLGKQINTLRDSAPRLPHPLLEAAAQNHADFLADINASGSVLHRSLLVTARELDPKHAPRAARRIAETAALSASEIDAVPLDSIAAQLALSAALDPDYR</sequence>
<feature type="transmembrane region" description="Helical" evidence="1">
    <location>
        <begin position="29"/>
        <end position="46"/>
    </location>
</feature>
<keyword evidence="1" id="KW-0812">Transmembrane</keyword>
<feature type="transmembrane region" description="Helical" evidence="1">
    <location>
        <begin position="52"/>
        <end position="72"/>
    </location>
</feature>
<dbReference type="RefSeq" id="WP_194896533.1">
    <property type="nucleotide sequence ID" value="NZ_JAAFYZ010000028.1"/>
</dbReference>
<dbReference type="Pfam" id="PF12666">
    <property type="entry name" value="PrgI"/>
    <property type="match status" value="1"/>
</dbReference>
<keyword evidence="1" id="KW-1133">Transmembrane helix</keyword>
<accession>A0ABS5KN33</accession>
<dbReference type="InterPro" id="IPR024414">
    <property type="entry name" value="Uncharacterised_PrgI"/>
</dbReference>
<proteinExistence type="predicted"/>
<organism evidence="2 3">
    <name type="scientific">Catenulispora pinistramenti</name>
    <dbReference type="NCBI Taxonomy" id="2705254"/>
    <lineage>
        <taxon>Bacteria</taxon>
        <taxon>Bacillati</taxon>
        <taxon>Actinomycetota</taxon>
        <taxon>Actinomycetes</taxon>
        <taxon>Catenulisporales</taxon>
        <taxon>Catenulisporaceae</taxon>
        <taxon>Catenulispora</taxon>
    </lineage>
</organism>
<evidence type="ECO:0000313" key="3">
    <source>
        <dbReference type="Proteomes" id="UP000730482"/>
    </source>
</evidence>
<keyword evidence="3" id="KW-1185">Reference proteome</keyword>
<protein>
    <submittedName>
        <fullName evidence="2">PrgI family protein</fullName>
    </submittedName>
</protein>
<name>A0ABS5KN33_9ACTN</name>
<gene>
    <name evidence="2" type="ORF">KGQ19_11105</name>
</gene>
<evidence type="ECO:0000256" key="1">
    <source>
        <dbReference type="SAM" id="Phobius"/>
    </source>
</evidence>
<reference evidence="2 3" key="1">
    <citation type="submission" date="2020-02" db="EMBL/GenBank/DDBJ databases">
        <title>Acidophilic actinobacteria isolated from forest soil.</title>
        <authorList>
            <person name="Golinska P."/>
        </authorList>
    </citation>
    <scope>NUCLEOTIDE SEQUENCE [LARGE SCALE GENOMIC DNA]</scope>
    <source>
        <strain evidence="2 3">NL8</strain>
    </source>
</reference>
<dbReference type="EMBL" id="JAAFYZ010000028">
    <property type="protein sequence ID" value="MBS2547419.1"/>
    <property type="molecule type" value="Genomic_DNA"/>
</dbReference>
<keyword evidence="1" id="KW-0472">Membrane</keyword>
<comment type="caution">
    <text evidence="2">The sequence shown here is derived from an EMBL/GenBank/DDBJ whole genome shotgun (WGS) entry which is preliminary data.</text>
</comment>